<dbReference type="InterPro" id="IPR007387">
    <property type="entry name" value="TRAP_DctQ"/>
</dbReference>
<dbReference type="EMBL" id="JACCKX010000001">
    <property type="protein sequence ID" value="NZA01527.1"/>
    <property type="molecule type" value="Genomic_DNA"/>
</dbReference>
<keyword evidence="12" id="KW-1185">Reference proteome</keyword>
<dbReference type="InterPro" id="IPR055348">
    <property type="entry name" value="DctQ"/>
</dbReference>
<dbReference type="Proteomes" id="UP000589716">
    <property type="component" value="Unassembled WGS sequence"/>
</dbReference>
<dbReference type="PANTHER" id="PTHR35011">
    <property type="entry name" value="2,3-DIKETO-L-GULONATE TRAP TRANSPORTER SMALL PERMEASE PROTEIN YIAM"/>
    <property type="match status" value="1"/>
</dbReference>
<feature type="transmembrane region" description="Helical" evidence="9">
    <location>
        <begin position="12"/>
        <end position="32"/>
    </location>
</feature>
<evidence type="ECO:0000313" key="11">
    <source>
        <dbReference type="EMBL" id="NZA01527.1"/>
    </source>
</evidence>
<evidence type="ECO:0000256" key="5">
    <source>
        <dbReference type="ARBA" id="ARBA00022692"/>
    </source>
</evidence>
<evidence type="ECO:0000256" key="4">
    <source>
        <dbReference type="ARBA" id="ARBA00022519"/>
    </source>
</evidence>
<keyword evidence="2 9" id="KW-0813">Transport</keyword>
<evidence type="ECO:0000313" key="12">
    <source>
        <dbReference type="Proteomes" id="UP000589716"/>
    </source>
</evidence>
<dbReference type="Pfam" id="PF04290">
    <property type="entry name" value="DctQ"/>
    <property type="match status" value="1"/>
</dbReference>
<gene>
    <name evidence="11" type="ORF">H0I39_06640</name>
</gene>
<comment type="function">
    <text evidence="9">Part of the tripartite ATP-independent periplasmic (TRAP) transport system.</text>
</comment>
<dbReference type="AlphaFoldDB" id="A0A853IVH8"/>
<feature type="transmembrane region" description="Helical" evidence="9">
    <location>
        <begin position="92"/>
        <end position="111"/>
    </location>
</feature>
<reference evidence="11 12" key="1">
    <citation type="submission" date="2020-07" db="EMBL/GenBank/DDBJ databases">
        <authorList>
            <person name="Maaloum M."/>
        </authorList>
    </citation>
    <scope>NUCLEOTIDE SEQUENCE [LARGE SCALE GENOMIC DNA]</scope>
    <source>
        <strain evidence="11 12">GCS-AN-3</strain>
    </source>
</reference>
<evidence type="ECO:0000256" key="3">
    <source>
        <dbReference type="ARBA" id="ARBA00022475"/>
    </source>
</evidence>
<keyword evidence="7 9" id="KW-0472">Membrane</keyword>
<dbReference type="PANTHER" id="PTHR35011:SF4">
    <property type="entry name" value="SLL1102 PROTEIN"/>
    <property type="match status" value="1"/>
</dbReference>
<keyword evidence="3" id="KW-1003">Cell membrane</keyword>
<evidence type="ECO:0000256" key="6">
    <source>
        <dbReference type="ARBA" id="ARBA00022989"/>
    </source>
</evidence>
<organism evidence="11 12">
    <name type="scientific">Ottowia beijingensis</name>
    <dbReference type="NCBI Taxonomy" id="1207057"/>
    <lineage>
        <taxon>Bacteria</taxon>
        <taxon>Pseudomonadati</taxon>
        <taxon>Pseudomonadota</taxon>
        <taxon>Betaproteobacteria</taxon>
        <taxon>Burkholderiales</taxon>
        <taxon>Comamonadaceae</taxon>
        <taxon>Ottowia</taxon>
    </lineage>
</organism>
<comment type="similarity">
    <text evidence="8 9">Belongs to the TRAP transporter small permease family.</text>
</comment>
<evidence type="ECO:0000259" key="10">
    <source>
        <dbReference type="Pfam" id="PF04290"/>
    </source>
</evidence>
<feature type="transmembrane region" description="Helical" evidence="9">
    <location>
        <begin position="52"/>
        <end position="71"/>
    </location>
</feature>
<evidence type="ECO:0000256" key="1">
    <source>
        <dbReference type="ARBA" id="ARBA00004429"/>
    </source>
</evidence>
<keyword evidence="6 9" id="KW-1133">Transmembrane helix</keyword>
<protein>
    <recommendedName>
        <fullName evidence="9">TRAP transporter small permease protein</fullName>
    </recommendedName>
</protein>
<keyword evidence="5 9" id="KW-0812">Transmembrane</keyword>
<keyword evidence="4 9" id="KW-0997">Cell inner membrane</keyword>
<evidence type="ECO:0000256" key="2">
    <source>
        <dbReference type="ARBA" id="ARBA00022448"/>
    </source>
</evidence>
<sequence length="206" mass="23495">MQNFLLAVDRLSTWIGKAFAWSIVGLTLLISWEVFSRYVLNKPHAWMLDAQIMLYGTLFMTAGAYTLAARGHVRGDVLYGFFRPRTQAAIDLVLYIVFFLPGIIALTWAGWHYAQESLAIREQTFNADPLPVYPFKFVIPLSGAILLLQGIVEIIRCVICLQTGEWPSREKDVEEVDVDKLKEMVHVKDEDIQALDQYVVAQERQS</sequence>
<comment type="subcellular location">
    <subcellularLocation>
        <location evidence="1 9">Cell inner membrane</location>
        <topology evidence="1 9">Multi-pass membrane protein</topology>
    </subcellularLocation>
</comment>
<proteinExistence type="inferred from homology"/>
<dbReference type="GO" id="GO:0022857">
    <property type="term" value="F:transmembrane transporter activity"/>
    <property type="evidence" value="ECO:0007669"/>
    <property type="project" value="UniProtKB-UniRule"/>
</dbReference>
<name>A0A853IVH8_9BURK</name>
<comment type="caution">
    <text evidence="11">The sequence shown here is derived from an EMBL/GenBank/DDBJ whole genome shotgun (WGS) entry which is preliminary data.</text>
</comment>
<evidence type="ECO:0000256" key="8">
    <source>
        <dbReference type="ARBA" id="ARBA00038436"/>
    </source>
</evidence>
<feature type="domain" description="Tripartite ATP-independent periplasmic transporters DctQ component" evidence="10">
    <location>
        <begin position="26"/>
        <end position="158"/>
    </location>
</feature>
<accession>A0A853IVH8</accession>
<evidence type="ECO:0000256" key="7">
    <source>
        <dbReference type="ARBA" id="ARBA00023136"/>
    </source>
</evidence>
<dbReference type="GO" id="GO:0005886">
    <property type="term" value="C:plasma membrane"/>
    <property type="evidence" value="ECO:0007669"/>
    <property type="project" value="UniProtKB-SubCell"/>
</dbReference>
<feature type="transmembrane region" description="Helical" evidence="9">
    <location>
        <begin position="137"/>
        <end position="161"/>
    </location>
</feature>
<evidence type="ECO:0000256" key="9">
    <source>
        <dbReference type="RuleBase" id="RU369079"/>
    </source>
</evidence>
<dbReference type="RefSeq" id="WP_180549991.1">
    <property type="nucleotide sequence ID" value="NZ_DAIPTI010000022.1"/>
</dbReference>
<comment type="subunit">
    <text evidence="9">The complex comprises the extracytoplasmic solute receptor protein and the two transmembrane proteins.</text>
</comment>